<evidence type="ECO:0000313" key="6">
    <source>
        <dbReference type="Proteomes" id="UP001268683"/>
    </source>
</evidence>
<dbReference type="GO" id="GO:0009288">
    <property type="term" value="C:bacterial-type flagellum"/>
    <property type="evidence" value="ECO:0007669"/>
    <property type="project" value="UniProtKB-SubCell"/>
</dbReference>
<feature type="domain" description="Flagellin C-terminal" evidence="4">
    <location>
        <begin position="226"/>
        <end position="307"/>
    </location>
</feature>
<dbReference type="InterPro" id="IPR046358">
    <property type="entry name" value="Flagellin_C"/>
</dbReference>
<dbReference type="GO" id="GO:0005198">
    <property type="term" value="F:structural molecule activity"/>
    <property type="evidence" value="ECO:0007669"/>
    <property type="project" value="InterPro"/>
</dbReference>
<evidence type="ECO:0000259" key="4">
    <source>
        <dbReference type="Pfam" id="PF00700"/>
    </source>
</evidence>
<proteinExistence type="inferred from homology"/>
<evidence type="ECO:0000256" key="2">
    <source>
        <dbReference type="ARBA" id="ARBA00005709"/>
    </source>
</evidence>
<comment type="subcellular location">
    <subcellularLocation>
        <location evidence="1">Bacterial flagellum</location>
    </subcellularLocation>
</comment>
<keyword evidence="5" id="KW-0966">Cell projection</keyword>
<evidence type="ECO:0000256" key="1">
    <source>
        <dbReference type="ARBA" id="ARBA00004365"/>
    </source>
</evidence>
<dbReference type="InterPro" id="IPR001492">
    <property type="entry name" value="Flagellin"/>
</dbReference>
<protein>
    <submittedName>
        <fullName evidence="5">Flagellin</fullName>
    </submittedName>
</protein>
<dbReference type="PANTHER" id="PTHR42792">
    <property type="entry name" value="FLAGELLIN"/>
    <property type="match status" value="1"/>
</dbReference>
<dbReference type="Gene3D" id="1.20.1330.10">
    <property type="entry name" value="f41 fragment of flagellin, N-terminal domain"/>
    <property type="match status" value="1"/>
</dbReference>
<comment type="similarity">
    <text evidence="2">Belongs to the bacterial flagellin family.</text>
</comment>
<keyword evidence="5" id="KW-0969">Cilium</keyword>
<dbReference type="Proteomes" id="UP001268683">
    <property type="component" value="Chromosome"/>
</dbReference>
<dbReference type="Pfam" id="PF00700">
    <property type="entry name" value="Flagellin_C"/>
    <property type="match status" value="1"/>
</dbReference>
<keyword evidence="5" id="KW-0282">Flagellum</keyword>
<name>A0AA52EHB6_9PROT</name>
<keyword evidence="6" id="KW-1185">Reference proteome</keyword>
<dbReference type="KEGG" id="tmk:QGN29_10955"/>
<dbReference type="EMBL" id="CP123872">
    <property type="protein sequence ID" value="WND02066.1"/>
    <property type="molecule type" value="Genomic_DNA"/>
</dbReference>
<dbReference type="AlphaFoldDB" id="A0AA52EHB6"/>
<evidence type="ECO:0000256" key="3">
    <source>
        <dbReference type="ARBA" id="ARBA00023143"/>
    </source>
</evidence>
<dbReference type="PANTHER" id="PTHR42792:SF1">
    <property type="entry name" value="FLAGELLAR HOOK-ASSOCIATED PROTEIN 3"/>
    <property type="match status" value="1"/>
</dbReference>
<dbReference type="SUPFAM" id="SSF64518">
    <property type="entry name" value="Phase 1 flagellin"/>
    <property type="match status" value="1"/>
</dbReference>
<accession>A0AA52EHB6</accession>
<gene>
    <name evidence="5" type="ORF">QGN29_10955</name>
</gene>
<sequence length="307" mass="33596">MTRVSSFGQQTLLLRGMMNNQESVFKAQQQITTGKKSTDYAGTAGDTATILGAKNFKSRVETYQSSIATIRGKLDANDVQLEGMLNSMRSLKETTQTALANYQAEGLIPLLEQGFKFIVNGLNSNLDGTFLFSGAKTGTKPVNVDEISDLSSLGSISDAFENSDIGFEARIADGVELEFGLLADEIAEDAFQVMHDIYDYNVTNPGALEGELDSTSYAFIQSKISELDTVIDDMLQIQVSNGLAFERLEVVDNQHKDTVNYLETYIADLEDVDLAEAITRLNNDQVALEASYQAVSSLTQLSLLRFL</sequence>
<evidence type="ECO:0000313" key="5">
    <source>
        <dbReference type="EMBL" id="WND02066.1"/>
    </source>
</evidence>
<organism evidence="5 6">
    <name type="scientific">Temperatibacter marinus</name>
    <dbReference type="NCBI Taxonomy" id="1456591"/>
    <lineage>
        <taxon>Bacteria</taxon>
        <taxon>Pseudomonadati</taxon>
        <taxon>Pseudomonadota</taxon>
        <taxon>Alphaproteobacteria</taxon>
        <taxon>Kordiimonadales</taxon>
        <taxon>Temperatibacteraceae</taxon>
        <taxon>Temperatibacter</taxon>
    </lineage>
</organism>
<keyword evidence="3" id="KW-0975">Bacterial flagellum</keyword>
<reference evidence="5" key="1">
    <citation type="submission" date="2023-04" db="EMBL/GenBank/DDBJ databases">
        <title>Complete genome sequence of Temperatibacter marinus.</title>
        <authorList>
            <person name="Rong J.-C."/>
            <person name="Yi M.-L."/>
            <person name="Zhao Q."/>
        </authorList>
    </citation>
    <scope>NUCLEOTIDE SEQUENCE</scope>
    <source>
        <strain evidence="5">NBRC 110045</strain>
    </source>
</reference>
<dbReference type="RefSeq" id="WP_310797901.1">
    <property type="nucleotide sequence ID" value="NZ_CP123872.1"/>
</dbReference>